<reference evidence="3" key="1">
    <citation type="submission" date="2016-05" db="EMBL/GenBank/DDBJ databases">
        <authorList>
            <person name="Lavstsen T."/>
            <person name="Jespersen J.S."/>
        </authorList>
    </citation>
    <scope>NUCLEOTIDE SEQUENCE</scope>
    <source>
        <tissue evidence="3">Brain</tissue>
    </source>
</reference>
<dbReference type="AlphaFoldDB" id="A0A1A8GZN7"/>
<dbReference type="GO" id="GO:0005634">
    <property type="term" value="C:nucleus"/>
    <property type="evidence" value="ECO:0007669"/>
    <property type="project" value="TreeGrafter"/>
</dbReference>
<dbReference type="CDD" id="cd16415">
    <property type="entry name" value="HAD_dREG-2_like"/>
    <property type="match status" value="1"/>
</dbReference>
<dbReference type="InterPro" id="IPR051828">
    <property type="entry name" value="HAD-like_hydrolase_domain"/>
</dbReference>
<dbReference type="Pfam" id="PF00702">
    <property type="entry name" value="Hydrolase"/>
    <property type="match status" value="1"/>
</dbReference>
<dbReference type="PANTHER" id="PTHR46191:SF2">
    <property type="entry name" value="HALOACID DEHALOGENASE-LIKE HYDROLASE DOMAIN-CONTAINING PROTEIN 3"/>
    <property type="match status" value="1"/>
</dbReference>
<dbReference type="InterPro" id="IPR044924">
    <property type="entry name" value="HAD-SF_hydro_IA_REG-2-like_cap"/>
</dbReference>
<evidence type="ECO:0000313" key="3">
    <source>
        <dbReference type="EMBL" id="SBQ75985.1"/>
    </source>
</evidence>
<name>A0A1A8GZN7_9TELE</name>
<reference evidence="3" key="2">
    <citation type="submission" date="2016-06" db="EMBL/GenBank/DDBJ databases">
        <title>The genome of a short-lived fish provides insights into sex chromosome evolution and the genetic control of aging.</title>
        <authorList>
            <person name="Reichwald K."/>
            <person name="Felder M."/>
            <person name="Petzold A."/>
            <person name="Koch P."/>
            <person name="Groth M."/>
            <person name="Platzer M."/>
        </authorList>
    </citation>
    <scope>NUCLEOTIDE SEQUENCE</scope>
    <source>
        <tissue evidence="3">Brain</tissue>
    </source>
</reference>
<gene>
    <name evidence="3" type="primary">HDHD3</name>
</gene>
<dbReference type="SUPFAM" id="SSF56784">
    <property type="entry name" value="HAD-like"/>
    <property type="match status" value="1"/>
</dbReference>
<dbReference type="SFLD" id="SFLDG01129">
    <property type="entry name" value="C1.5:_HAD__Beta-PGM__Phosphata"/>
    <property type="match status" value="1"/>
</dbReference>
<evidence type="ECO:0000256" key="1">
    <source>
        <dbReference type="ARBA" id="ARBA00007958"/>
    </source>
</evidence>
<dbReference type="NCBIfam" id="TIGR02252">
    <property type="entry name" value="DREG-2"/>
    <property type="match status" value="1"/>
</dbReference>
<dbReference type="InterPro" id="IPR036412">
    <property type="entry name" value="HAD-like_sf"/>
</dbReference>
<dbReference type="SFLD" id="SFLDS00003">
    <property type="entry name" value="Haloacid_Dehalogenase"/>
    <property type="match status" value="1"/>
</dbReference>
<dbReference type="InterPro" id="IPR023214">
    <property type="entry name" value="HAD_sf"/>
</dbReference>
<accession>A0A1A8GZN7</accession>
<dbReference type="Gene3D" id="1.10.150.720">
    <property type="entry name" value="Haloacid dehalogenase-like hydrolase"/>
    <property type="match status" value="1"/>
</dbReference>
<dbReference type="GO" id="GO:0016787">
    <property type="term" value="F:hydrolase activity"/>
    <property type="evidence" value="ECO:0007669"/>
    <property type="project" value="UniProtKB-KW"/>
</dbReference>
<dbReference type="EMBL" id="HAEC01007847">
    <property type="protein sequence ID" value="SBQ75985.1"/>
    <property type="molecule type" value="Transcribed_RNA"/>
</dbReference>
<dbReference type="EMBL" id="HAEB01017795">
    <property type="protein sequence ID" value="SBQ64322.1"/>
    <property type="molecule type" value="Transcribed_RNA"/>
</dbReference>
<dbReference type="Gene3D" id="3.40.50.1000">
    <property type="entry name" value="HAD superfamily/HAD-like"/>
    <property type="match status" value="1"/>
</dbReference>
<organism evidence="3">
    <name type="scientific">Nothobranchius korthausae</name>
    <dbReference type="NCBI Taxonomy" id="1143690"/>
    <lineage>
        <taxon>Eukaryota</taxon>
        <taxon>Metazoa</taxon>
        <taxon>Chordata</taxon>
        <taxon>Craniata</taxon>
        <taxon>Vertebrata</taxon>
        <taxon>Euteleostomi</taxon>
        <taxon>Actinopterygii</taxon>
        <taxon>Neopterygii</taxon>
        <taxon>Teleostei</taxon>
        <taxon>Neoteleostei</taxon>
        <taxon>Acanthomorphata</taxon>
        <taxon>Ovalentaria</taxon>
        <taxon>Atherinomorphae</taxon>
        <taxon>Cyprinodontiformes</taxon>
        <taxon>Nothobranchiidae</taxon>
        <taxon>Nothobranchius</taxon>
    </lineage>
</organism>
<protein>
    <recommendedName>
        <fullName evidence="2">Haloacid dehalogenase-like hydrolase domain-containing protein 3</fullName>
    </recommendedName>
</protein>
<sequence>MRAVMRAPLRWVLWDIKDTLLTVRGSVGEQYAKEAERLGLSLSPAEVNAAFWQVYQRYNRAYPNYGVSRGLNGQTWWVTVVKETLLLCRVQDPVLLNTVANNVYRNFNSAENWEVYSDSKQALQSCSSFGLELGVVSNFDIRLEEVLRSCGLLSHFSFLVSSEEAGVAKPNPAIFAQALQKCGTAAEGVAHVGDQYVNDYLAARSVGIHGFLLDRHNKHKDSDVPPDHRISSLDELPSRLQQLMA</sequence>
<dbReference type="InterPro" id="IPR006439">
    <property type="entry name" value="HAD-SF_hydro_IA"/>
</dbReference>
<dbReference type="InterPro" id="IPR011949">
    <property type="entry name" value="HAD-SF_hydro_IA_REG-2-like"/>
</dbReference>
<evidence type="ECO:0000256" key="2">
    <source>
        <dbReference type="ARBA" id="ARBA00015556"/>
    </source>
</evidence>
<dbReference type="PANTHER" id="PTHR46191">
    <property type="match status" value="1"/>
</dbReference>
<comment type="similarity">
    <text evidence="1">Belongs to the HAD-like hydrolase superfamily.</text>
</comment>
<keyword evidence="3" id="KW-0378">Hydrolase</keyword>
<proteinExistence type="inferred from homology"/>
<dbReference type="NCBIfam" id="TIGR01549">
    <property type="entry name" value="HAD-SF-IA-v1"/>
    <property type="match status" value="1"/>
</dbReference>